<comment type="subcellular location">
    <subcellularLocation>
        <location evidence="6">Nucleus outer membrane</location>
        <topology evidence="6">Single-pass membrane protein</topology>
    </subcellularLocation>
</comment>
<comment type="similarity">
    <text evidence="1">Belongs to the TMEM53 family.</text>
</comment>
<dbReference type="PANTHER" id="PTHR12265">
    <property type="entry name" value="TRANSMEMBRANE PROTEIN 53"/>
    <property type="match status" value="1"/>
</dbReference>
<dbReference type="InterPro" id="IPR008547">
    <property type="entry name" value="DUF829_TMEM53"/>
</dbReference>
<evidence type="ECO:0000256" key="5">
    <source>
        <dbReference type="ARBA" id="ARBA00023242"/>
    </source>
</evidence>
<name>A0A8H4JQF3_9HYPO</name>
<dbReference type="PANTHER" id="PTHR12265:SF30">
    <property type="entry name" value="TRANSMEMBRANE PROTEIN 53"/>
    <property type="match status" value="1"/>
</dbReference>
<accession>A0A8H4JQF3</accession>
<dbReference type="EMBL" id="JAADJG010000802">
    <property type="protein sequence ID" value="KAF4436460.1"/>
    <property type="molecule type" value="Genomic_DNA"/>
</dbReference>
<keyword evidence="4" id="KW-0472">Membrane</keyword>
<dbReference type="Proteomes" id="UP000605986">
    <property type="component" value="Unassembled WGS sequence"/>
</dbReference>
<evidence type="ECO:0000256" key="4">
    <source>
        <dbReference type="ARBA" id="ARBA00023136"/>
    </source>
</evidence>
<evidence type="ECO:0000256" key="2">
    <source>
        <dbReference type="ARBA" id="ARBA00022692"/>
    </source>
</evidence>
<keyword evidence="5" id="KW-0539">Nucleus</keyword>
<comment type="caution">
    <text evidence="7">The sequence shown here is derived from an EMBL/GenBank/DDBJ whole genome shotgun (WGS) entry which is preliminary data.</text>
</comment>
<evidence type="ECO:0000256" key="6">
    <source>
        <dbReference type="ARBA" id="ARBA00034303"/>
    </source>
</evidence>
<gene>
    <name evidence="7" type="ORF">F53441_13250</name>
</gene>
<dbReference type="Pfam" id="PF05705">
    <property type="entry name" value="DUF829"/>
    <property type="match status" value="1"/>
</dbReference>
<evidence type="ECO:0000313" key="7">
    <source>
        <dbReference type="EMBL" id="KAF4436460.1"/>
    </source>
</evidence>
<keyword evidence="8" id="KW-1185">Reference proteome</keyword>
<dbReference type="GO" id="GO:0005640">
    <property type="term" value="C:nuclear outer membrane"/>
    <property type="evidence" value="ECO:0007669"/>
    <property type="project" value="UniProtKB-SubCell"/>
</dbReference>
<evidence type="ECO:0000256" key="1">
    <source>
        <dbReference type="ARBA" id="ARBA00007387"/>
    </source>
</evidence>
<organism evidence="7 8">
    <name type="scientific">Fusarium austroafricanum</name>
    <dbReference type="NCBI Taxonomy" id="2364996"/>
    <lineage>
        <taxon>Eukaryota</taxon>
        <taxon>Fungi</taxon>
        <taxon>Dikarya</taxon>
        <taxon>Ascomycota</taxon>
        <taxon>Pezizomycotina</taxon>
        <taxon>Sordariomycetes</taxon>
        <taxon>Hypocreomycetidae</taxon>
        <taxon>Hypocreales</taxon>
        <taxon>Nectriaceae</taxon>
        <taxon>Fusarium</taxon>
        <taxon>Fusarium concolor species complex</taxon>
    </lineage>
</organism>
<evidence type="ECO:0000256" key="3">
    <source>
        <dbReference type="ARBA" id="ARBA00022989"/>
    </source>
</evidence>
<keyword evidence="2" id="KW-0812">Transmembrane</keyword>
<dbReference type="InterPro" id="IPR029058">
    <property type="entry name" value="AB_hydrolase_fold"/>
</dbReference>
<evidence type="ECO:0000313" key="8">
    <source>
        <dbReference type="Proteomes" id="UP000605986"/>
    </source>
</evidence>
<proteinExistence type="inferred from homology"/>
<dbReference type="SUPFAM" id="SSF53474">
    <property type="entry name" value="alpha/beta-Hydrolases"/>
    <property type="match status" value="1"/>
</dbReference>
<dbReference type="AlphaFoldDB" id="A0A8H4JQF3"/>
<keyword evidence="3" id="KW-1133">Transmembrane helix</keyword>
<protein>
    <submittedName>
        <fullName evidence="7">DUF829-domain-containing protein</fullName>
    </submittedName>
</protein>
<dbReference type="OrthoDB" id="77878at2759"/>
<sequence>MKLTNNTLLSSTVRVIHPDSGAEKQPDAPTMIILCTWMDASPKHILKYTTGYQTLYPSATIIIISSVYPDFLYRSRAAQKACLEPTVPFLAEDLSKARILVHLFSNGGVLGFVNLCDVFEKNTGKVLPVQSLVLDSCPGRASLSRGSAALLQNLPKQWYLSLPMTAALYPLFFIFWLYTRLQPSDILETIRKELNDEALVTTSAPRLYMYTTRDEIASSDDIEDHIAISQKLGYSVDSVKFDNGCHVGLLRDNSEEYWMLIKDHWEDGDGSSFRPVRSNTI</sequence>
<reference evidence="7" key="1">
    <citation type="submission" date="2020-01" db="EMBL/GenBank/DDBJ databases">
        <title>Identification and distribution of gene clusters putatively required for synthesis of sphingolipid metabolism inhibitors in phylogenetically diverse species of the filamentous fungus Fusarium.</title>
        <authorList>
            <person name="Kim H.-S."/>
            <person name="Busman M."/>
            <person name="Brown D.W."/>
            <person name="Divon H."/>
            <person name="Uhlig S."/>
            <person name="Proctor R.H."/>
        </authorList>
    </citation>
    <scope>NUCLEOTIDE SEQUENCE</scope>
    <source>
        <strain evidence="7">NRRL 53441</strain>
    </source>
</reference>